<name>A0AAP5AM66_9GAMM</name>
<accession>A0AAP5AM66</accession>
<dbReference type="InterPro" id="IPR049732">
    <property type="entry name" value="Smlt3025-like"/>
</dbReference>
<dbReference type="AlphaFoldDB" id="A0AAP5AM66"/>
<gene>
    <name evidence="3" type="ORF">QE424_003197</name>
</gene>
<evidence type="ECO:0008006" key="5">
    <source>
        <dbReference type="Google" id="ProtNLM"/>
    </source>
</evidence>
<feature type="signal peptide" evidence="2">
    <location>
        <begin position="1"/>
        <end position="24"/>
    </location>
</feature>
<feature type="chain" id="PRO_5042904467" description="Lipoprotein" evidence="2">
    <location>
        <begin position="25"/>
        <end position="288"/>
    </location>
</feature>
<proteinExistence type="predicted"/>
<organism evidence="3 4">
    <name type="scientific">Stenotrophomonas rhizophila</name>
    <dbReference type="NCBI Taxonomy" id="216778"/>
    <lineage>
        <taxon>Bacteria</taxon>
        <taxon>Pseudomonadati</taxon>
        <taxon>Pseudomonadota</taxon>
        <taxon>Gammaproteobacteria</taxon>
        <taxon>Lysobacterales</taxon>
        <taxon>Lysobacteraceae</taxon>
        <taxon>Stenotrophomonas</taxon>
    </lineage>
</organism>
<feature type="region of interest" description="Disordered" evidence="1">
    <location>
        <begin position="25"/>
        <end position="46"/>
    </location>
</feature>
<evidence type="ECO:0000313" key="3">
    <source>
        <dbReference type="EMBL" id="MDQ1110038.1"/>
    </source>
</evidence>
<dbReference type="RefSeq" id="WP_307107551.1">
    <property type="nucleotide sequence ID" value="NZ_JAUTAS010000001.1"/>
</dbReference>
<dbReference type="EMBL" id="JAUTAS010000001">
    <property type="protein sequence ID" value="MDQ1110038.1"/>
    <property type="molecule type" value="Genomic_DNA"/>
</dbReference>
<comment type="caution">
    <text evidence="3">The sequence shown here is derived from an EMBL/GenBank/DDBJ whole genome shotgun (WGS) entry which is preliminary data.</text>
</comment>
<evidence type="ECO:0000313" key="4">
    <source>
        <dbReference type="Proteomes" id="UP001226084"/>
    </source>
</evidence>
<keyword evidence="2" id="KW-0732">Signal</keyword>
<protein>
    <recommendedName>
        <fullName evidence="5">Lipoprotein</fullName>
    </recommendedName>
</protein>
<evidence type="ECO:0000256" key="2">
    <source>
        <dbReference type="SAM" id="SignalP"/>
    </source>
</evidence>
<dbReference type="Proteomes" id="UP001226084">
    <property type="component" value="Unassembled WGS sequence"/>
</dbReference>
<reference evidence="3" key="1">
    <citation type="submission" date="2023-07" db="EMBL/GenBank/DDBJ databases">
        <title>Functional and genomic diversity of the sorghum phyllosphere microbiome.</title>
        <authorList>
            <person name="Shade A."/>
        </authorList>
    </citation>
    <scope>NUCLEOTIDE SEQUENCE</scope>
    <source>
        <strain evidence="3">SORGH_AS_0457</strain>
    </source>
</reference>
<sequence>MSVMSSGRCLAVALAVALSASACAKAPPTEKGNKEPAMSEDTSQSRTVDGYTYTTAPVVAQIGPHRYAFPANFYDDQIGPSVGGGIALSFIWPGLQAAAPGDRPTRSMEDHYRTVTASIDYLDAVPASELLPRLSNTEATTEAGSVNRNDPRRRLDLRKAGTERFGLIPYAIDEERMAQFGNEYQKQFGEPVTRNPRKEDEWYIARAANGMLATFIKCDQPEGGNEGLAIQGDRLVPDESVKVSSCTHYFVDSNDNLGVTLFYPRVLLKDWQAMEEVTRAALAKYKVR</sequence>
<dbReference type="CDD" id="cd20897">
    <property type="entry name" value="Smlt3025-like"/>
    <property type="match status" value="1"/>
</dbReference>
<evidence type="ECO:0000256" key="1">
    <source>
        <dbReference type="SAM" id="MobiDB-lite"/>
    </source>
</evidence>